<dbReference type="Proteomes" id="UP001476798">
    <property type="component" value="Unassembled WGS sequence"/>
</dbReference>
<keyword evidence="3" id="KW-1185">Reference proteome</keyword>
<evidence type="ECO:0000313" key="2">
    <source>
        <dbReference type="EMBL" id="MEQ2182401.1"/>
    </source>
</evidence>
<protein>
    <submittedName>
        <fullName evidence="2">Uncharacterized protein</fullName>
    </submittedName>
</protein>
<sequence>MGTSSADGPRGGLVALHPYCSTRERTDVRLGPPVEQNQLRTAYSQIARLDQDQKPLQKEHSSILASRSKTWSLNNQSRDSEEVRAGWDSYPKGEGNQPVESELVDEGWGSMELAGNKVLGNICHPMVLMGESGAKARRKSLEAQTGNKDTTTWIDHQAKIGGPAAP</sequence>
<dbReference type="EMBL" id="JAHRIO010072159">
    <property type="protein sequence ID" value="MEQ2182401.1"/>
    <property type="molecule type" value="Genomic_DNA"/>
</dbReference>
<feature type="region of interest" description="Disordered" evidence="1">
    <location>
        <begin position="51"/>
        <end position="99"/>
    </location>
</feature>
<feature type="compositionally biased region" description="Polar residues" evidence="1">
    <location>
        <begin position="63"/>
        <end position="77"/>
    </location>
</feature>
<gene>
    <name evidence="2" type="ORF">GOODEAATRI_021955</name>
</gene>
<proteinExistence type="predicted"/>
<comment type="caution">
    <text evidence="2">The sequence shown here is derived from an EMBL/GenBank/DDBJ whole genome shotgun (WGS) entry which is preliminary data.</text>
</comment>
<reference evidence="2 3" key="1">
    <citation type="submission" date="2021-06" db="EMBL/GenBank/DDBJ databases">
        <authorList>
            <person name="Palmer J.M."/>
        </authorList>
    </citation>
    <scope>NUCLEOTIDE SEQUENCE [LARGE SCALE GENOMIC DNA]</scope>
    <source>
        <strain evidence="2 3">GA_2019</strain>
        <tissue evidence="2">Muscle</tissue>
    </source>
</reference>
<name>A0ABV0PFY2_9TELE</name>
<evidence type="ECO:0000313" key="3">
    <source>
        <dbReference type="Proteomes" id="UP001476798"/>
    </source>
</evidence>
<feature type="compositionally biased region" description="Basic and acidic residues" evidence="1">
    <location>
        <begin position="51"/>
        <end position="61"/>
    </location>
</feature>
<accession>A0ABV0PFY2</accession>
<organism evidence="2 3">
    <name type="scientific">Goodea atripinnis</name>
    <dbReference type="NCBI Taxonomy" id="208336"/>
    <lineage>
        <taxon>Eukaryota</taxon>
        <taxon>Metazoa</taxon>
        <taxon>Chordata</taxon>
        <taxon>Craniata</taxon>
        <taxon>Vertebrata</taxon>
        <taxon>Euteleostomi</taxon>
        <taxon>Actinopterygii</taxon>
        <taxon>Neopterygii</taxon>
        <taxon>Teleostei</taxon>
        <taxon>Neoteleostei</taxon>
        <taxon>Acanthomorphata</taxon>
        <taxon>Ovalentaria</taxon>
        <taxon>Atherinomorphae</taxon>
        <taxon>Cyprinodontiformes</taxon>
        <taxon>Goodeidae</taxon>
        <taxon>Goodea</taxon>
    </lineage>
</organism>
<evidence type="ECO:0000256" key="1">
    <source>
        <dbReference type="SAM" id="MobiDB-lite"/>
    </source>
</evidence>